<dbReference type="STRING" id="1088818.A0A2I0A7U1"/>
<evidence type="ECO:0000256" key="3">
    <source>
        <dbReference type="ARBA" id="ARBA00023274"/>
    </source>
</evidence>
<dbReference type="GO" id="GO:0002181">
    <property type="term" value="P:cytoplasmic translation"/>
    <property type="evidence" value="ECO:0007669"/>
    <property type="project" value="TreeGrafter"/>
</dbReference>
<accession>A0A2I0A7U1</accession>
<name>A0A2I0A7U1_9ASPA</name>
<dbReference type="OrthoDB" id="9739313at2759"/>
<keyword evidence="2 5" id="KW-0689">Ribosomal protein</keyword>
<dbReference type="Proteomes" id="UP000236161">
    <property type="component" value="Unassembled WGS sequence"/>
</dbReference>
<evidence type="ECO:0000256" key="2">
    <source>
        <dbReference type="ARBA" id="ARBA00022980"/>
    </source>
</evidence>
<feature type="region of interest" description="Disordered" evidence="4">
    <location>
        <begin position="105"/>
        <end position="132"/>
    </location>
</feature>
<dbReference type="Pfam" id="PF01198">
    <property type="entry name" value="Ribosomal_L31e"/>
    <property type="match status" value="1"/>
</dbReference>
<sequence>MLRRLGAPPSRAKGTLGSLLFVSRPRRGLGSASPVLGETLLMQGIHGESLAQRQGSTRVEFGLNDSLRLKTEVAGLEPKAPASPKFEPRVFSLIMNSFLTNLPTLLQRQPAPPPQTPTPQLEKPLPPVSTAHHKLPPEEVSKHAMGDSRLEVYPLAPPAHPFCAPPSPGTLFLFGVSWDPHILRQHTFKKKAPKAIKEIRKFAQKSMGTADVRIDVKVNKQIWSRGIRSVPRRVRVRIASKRNEEEDAKEEFYSLVTVAEVPPEGLRGLGTKVIDEAD</sequence>
<dbReference type="Gene3D" id="3.10.440.10">
    <property type="match status" value="1"/>
</dbReference>
<keyword evidence="3" id="KW-0687">Ribonucleoprotein</keyword>
<dbReference type="InterPro" id="IPR000054">
    <property type="entry name" value="Ribosomal_eL31"/>
</dbReference>
<dbReference type="InterPro" id="IPR023621">
    <property type="entry name" value="Ribosomal_eL31_dom_sf"/>
</dbReference>
<dbReference type="CDD" id="cd00463">
    <property type="entry name" value="Ribosomal_L31e"/>
    <property type="match status" value="1"/>
</dbReference>
<evidence type="ECO:0000313" key="6">
    <source>
        <dbReference type="Proteomes" id="UP000236161"/>
    </source>
</evidence>
<evidence type="ECO:0000256" key="4">
    <source>
        <dbReference type="SAM" id="MobiDB-lite"/>
    </source>
</evidence>
<dbReference type="AlphaFoldDB" id="A0A2I0A7U1"/>
<dbReference type="SUPFAM" id="SSF54575">
    <property type="entry name" value="Ribosomal protein L31e"/>
    <property type="match status" value="1"/>
</dbReference>
<dbReference type="InterPro" id="IPR020052">
    <property type="entry name" value="Ribosomal_eL31_CS"/>
</dbReference>
<dbReference type="PANTHER" id="PTHR10956:SF0">
    <property type="entry name" value="60S RIBOSOMAL PROTEIN L31"/>
    <property type="match status" value="1"/>
</dbReference>
<dbReference type="PROSITE" id="PS01144">
    <property type="entry name" value="RIBOSOMAL_L31E"/>
    <property type="match status" value="1"/>
</dbReference>
<organism evidence="5 6">
    <name type="scientific">Apostasia shenzhenica</name>
    <dbReference type="NCBI Taxonomy" id="1088818"/>
    <lineage>
        <taxon>Eukaryota</taxon>
        <taxon>Viridiplantae</taxon>
        <taxon>Streptophyta</taxon>
        <taxon>Embryophyta</taxon>
        <taxon>Tracheophyta</taxon>
        <taxon>Spermatophyta</taxon>
        <taxon>Magnoliopsida</taxon>
        <taxon>Liliopsida</taxon>
        <taxon>Asparagales</taxon>
        <taxon>Orchidaceae</taxon>
        <taxon>Apostasioideae</taxon>
        <taxon>Apostasia</taxon>
    </lineage>
</organism>
<gene>
    <name evidence="5" type="primary">RPL31</name>
    <name evidence="5" type="ORF">AXF42_Ash002986</name>
</gene>
<dbReference type="FunFam" id="3.10.440.10:FF:000001">
    <property type="entry name" value="60S ribosomal protein L31"/>
    <property type="match status" value="1"/>
</dbReference>
<dbReference type="EMBL" id="KZ452013">
    <property type="protein sequence ID" value="PKA51619.1"/>
    <property type="molecule type" value="Genomic_DNA"/>
</dbReference>
<dbReference type="GO" id="GO:0022625">
    <property type="term" value="C:cytosolic large ribosomal subunit"/>
    <property type="evidence" value="ECO:0007669"/>
    <property type="project" value="TreeGrafter"/>
</dbReference>
<evidence type="ECO:0000256" key="1">
    <source>
        <dbReference type="ARBA" id="ARBA00010808"/>
    </source>
</evidence>
<proteinExistence type="inferred from homology"/>
<evidence type="ECO:0000313" key="5">
    <source>
        <dbReference type="EMBL" id="PKA51619.1"/>
    </source>
</evidence>
<dbReference type="SMART" id="SM01380">
    <property type="entry name" value="Ribosomal_L31e"/>
    <property type="match status" value="1"/>
</dbReference>
<reference evidence="5 6" key="1">
    <citation type="journal article" date="2017" name="Nature">
        <title>The Apostasia genome and the evolution of orchids.</title>
        <authorList>
            <person name="Zhang G.Q."/>
            <person name="Liu K.W."/>
            <person name="Li Z."/>
            <person name="Lohaus R."/>
            <person name="Hsiao Y.Y."/>
            <person name="Niu S.C."/>
            <person name="Wang J.Y."/>
            <person name="Lin Y.C."/>
            <person name="Xu Q."/>
            <person name="Chen L.J."/>
            <person name="Yoshida K."/>
            <person name="Fujiwara S."/>
            <person name="Wang Z.W."/>
            <person name="Zhang Y.Q."/>
            <person name="Mitsuda N."/>
            <person name="Wang M."/>
            <person name="Liu G.H."/>
            <person name="Pecoraro L."/>
            <person name="Huang H.X."/>
            <person name="Xiao X.J."/>
            <person name="Lin M."/>
            <person name="Wu X.Y."/>
            <person name="Wu W.L."/>
            <person name="Chen Y.Y."/>
            <person name="Chang S.B."/>
            <person name="Sakamoto S."/>
            <person name="Ohme-Takagi M."/>
            <person name="Yagi M."/>
            <person name="Zeng S.J."/>
            <person name="Shen C.Y."/>
            <person name="Yeh C.M."/>
            <person name="Luo Y.B."/>
            <person name="Tsai W.C."/>
            <person name="Van de Peer Y."/>
            <person name="Liu Z.J."/>
        </authorList>
    </citation>
    <scope>NUCLEOTIDE SEQUENCE [LARGE SCALE GENOMIC DNA]</scope>
    <source>
        <strain evidence="6">cv. Shenzhen</strain>
        <tissue evidence="5">Stem</tissue>
    </source>
</reference>
<keyword evidence="6" id="KW-1185">Reference proteome</keyword>
<dbReference type="GO" id="GO:0003735">
    <property type="term" value="F:structural constituent of ribosome"/>
    <property type="evidence" value="ECO:0007669"/>
    <property type="project" value="InterPro"/>
</dbReference>
<protein>
    <submittedName>
        <fullName evidence="5">60S ribosomal protein L31</fullName>
    </submittedName>
</protein>
<dbReference type="PANTHER" id="PTHR10956">
    <property type="entry name" value="60S RIBOSOMAL PROTEIN L31"/>
    <property type="match status" value="1"/>
</dbReference>
<comment type="similarity">
    <text evidence="1">Belongs to the eukaryotic ribosomal protein eL31 family.</text>
</comment>